<name>A0A2T1K983_9GAMM</name>
<dbReference type="GO" id="GO:0008610">
    <property type="term" value="P:lipid biosynthetic process"/>
    <property type="evidence" value="ECO:0007669"/>
    <property type="project" value="UniProtKB-ARBA"/>
</dbReference>
<gene>
    <name evidence="3" type="ORF">C7H08_16510</name>
</gene>
<accession>A0A2T1K983</accession>
<feature type="transmembrane region" description="Helical" evidence="1">
    <location>
        <begin position="23"/>
        <end position="44"/>
    </location>
</feature>
<dbReference type="PANTHER" id="PTHR19353:SF19">
    <property type="entry name" value="DELTA(5) FATTY ACID DESATURASE C-RELATED"/>
    <property type="match status" value="1"/>
</dbReference>
<evidence type="ECO:0000313" key="4">
    <source>
        <dbReference type="Proteomes" id="UP000238385"/>
    </source>
</evidence>
<feature type="transmembrane region" description="Helical" evidence="1">
    <location>
        <begin position="168"/>
        <end position="187"/>
    </location>
</feature>
<dbReference type="GO" id="GO:0016020">
    <property type="term" value="C:membrane"/>
    <property type="evidence" value="ECO:0007669"/>
    <property type="project" value="TreeGrafter"/>
</dbReference>
<keyword evidence="1" id="KW-0812">Transmembrane</keyword>
<comment type="caution">
    <text evidence="3">The sequence shown here is derived from an EMBL/GenBank/DDBJ whole genome shotgun (WGS) entry which is preliminary data.</text>
</comment>
<dbReference type="EMBL" id="PXNN01000017">
    <property type="protein sequence ID" value="PSF06685.1"/>
    <property type="molecule type" value="Genomic_DNA"/>
</dbReference>
<feature type="transmembrane region" description="Helical" evidence="1">
    <location>
        <begin position="127"/>
        <end position="148"/>
    </location>
</feature>
<evidence type="ECO:0000259" key="2">
    <source>
        <dbReference type="Pfam" id="PF00487"/>
    </source>
</evidence>
<proteinExistence type="predicted"/>
<evidence type="ECO:0000256" key="1">
    <source>
        <dbReference type="SAM" id="Phobius"/>
    </source>
</evidence>
<dbReference type="Proteomes" id="UP000238385">
    <property type="component" value="Unassembled WGS sequence"/>
</dbReference>
<protein>
    <submittedName>
        <fullName evidence="3">Fatty acid desaturase</fullName>
    </submittedName>
</protein>
<feature type="transmembrane region" description="Helical" evidence="1">
    <location>
        <begin position="87"/>
        <end position="107"/>
    </location>
</feature>
<sequence>MTEDLTTLNKQAIAAAKSHMGKVAWPTVALTFVTVGSFALALALFAAGLLPVWAATLLIGALTYFSYTPLHEAVHNNIHGEHDQLTWLNHLCGYLVAPLIAVPYQSHRLEHFTHHRYTNQPDKDPDFLISGMSKGPFSALLTVLRFLWVQNTFFARHHWGAACRKERAIYSIELMVSIGWRVVFLAMVSQSGAAVVVLLGYLIGGAFTAYWFAYRPHLPYNEPKRYRNTNSLIMPTFMKPLEWFWLGQNLHSIHHLFPRVPFYRYHALHREIEPVLRAHGTPIIGIFNRRPQ</sequence>
<dbReference type="AlphaFoldDB" id="A0A2T1K983"/>
<feature type="transmembrane region" description="Helical" evidence="1">
    <location>
        <begin position="50"/>
        <end position="67"/>
    </location>
</feature>
<keyword evidence="1" id="KW-0472">Membrane</keyword>
<reference evidence="3 4" key="1">
    <citation type="submission" date="2018-03" db="EMBL/GenBank/DDBJ databases">
        <title>Marinobacter brunus sp. nov., a marine bacterium of Gamma-proteobacteria isolated from the surface seawater of the South China Sea.</title>
        <authorList>
            <person name="Cheng H."/>
            <person name="Wu Y.-H."/>
            <person name="Xamxidin M."/>
            <person name="Xu X.-W."/>
        </authorList>
    </citation>
    <scope>NUCLEOTIDE SEQUENCE [LARGE SCALE GENOMIC DNA]</scope>
    <source>
        <strain evidence="3 4">JCM 30472</strain>
    </source>
</reference>
<dbReference type="OrthoDB" id="9796486at2"/>
<dbReference type="InterPro" id="IPR012171">
    <property type="entry name" value="Fatty_acid_desaturase"/>
</dbReference>
<feature type="transmembrane region" description="Helical" evidence="1">
    <location>
        <begin position="193"/>
        <end position="214"/>
    </location>
</feature>
<keyword evidence="1" id="KW-1133">Transmembrane helix</keyword>
<evidence type="ECO:0000313" key="3">
    <source>
        <dbReference type="EMBL" id="PSF06685.1"/>
    </source>
</evidence>
<feature type="domain" description="Fatty acid desaturase" evidence="2">
    <location>
        <begin position="49"/>
        <end position="284"/>
    </location>
</feature>
<dbReference type="InterPro" id="IPR005804">
    <property type="entry name" value="FA_desaturase_dom"/>
</dbReference>
<dbReference type="RefSeq" id="WP_106673313.1">
    <property type="nucleotide sequence ID" value="NZ_BMFE01000002.1"/>
</dbReference>
<keyword evidence="4" id="KW-1185">Reference proteome</keyword>
<organism evidence="3 4">
    <name type="scientific">Marinobacter halophilus</name>
    <dbReference type="NCBI Taxonomy" id="1323740"/>
    <lineage>
        <taxon>Bacteria</taxon>
        <taxon>Pseudomonadati</taxon>
        <taxon>Pseudomonadota</taxon>
        <taxon>Gammaproteobacteria</taxon>
        <taxon>Pseudomonadales</taxon>
        <taxon>Marinobacteraceae</taxon>
        <taxon>Marinobacter</taxon>
    </lineage>
</organism>
<dbReference type="Pfam" id="PF00487">
    <property type="entry name" value="FA_desaturase"/>
    <property type="match status" value="1"/>
</dbReference>
<dbReference type="PANTHER" id="PTHR19353">
    <property type="entry name" value="FATTY ACID DESATURASE 2"/>
    <property type="match status" value="1"/>
</dbReference>
<dbReference type="GO" id="GO:0016717">
    <property type="term" value="F:oxidoreductase activity, acting on paired donors, with oxidation of a pair of donors resulting in the reduction of molecular oxygen to two molecules of water"/>
    <property type="evidence" value="ECO:0007669"/>
    <property type="project" value="TreeGrafter"/>
</dbReference>